<reference evidence="3" key="1">
    <citation type="submission" date="2025-08" db="UniProtKB">
        <authorList>
            <consortium name="RefSeq"/>
        </authorList>
    </citation>
    <scope>IDENTIFICATION</scope>
    <source>
        <tissue evidence="3">Blood</tissue>
    </source>
</reference>
<keyword evidence="2" id="KW-1185">Reference proteome</keyword>
<feature type="region of interest" description="Disordered" evidence="1">
    <location>
        <begin position="93"/>
        <end position="113"/>
    </location>
</feature>
<evidence type="ECO:0000313" key="2">
    <source>
        <dbReference type="Proteomes" id="UP000515208"/>
    </source>
</evidence>
<dbReference type="KEGG" id="bbis:104983787"/>
<dbReference type="GeneID" id="104983787"/>
<protein>
    <submittedName>
        <fullName evidence="3">Proline-rich protein 2-like</fullName>
    </submittedName>
</protein>
<proteinExistence type="predicted"/>
<name>A0A6P3GQ31_BISBB</name>
<evidence type="ECO:0000313" key="3">
    <source>
        <dbReference type="RefSeq" id="XP_010831626.1"/>
    </source>
</evidence>
<dbReference type="AlphaFoldDB" id="A0A6P3GQ31"/>
<evidence type="ECO:0000256" key="1">
    <source>
        <dbReference type="SAM" id="MobiDB-lite"/>
    </source>
</evidence>
<organism evidence="2 3">
    <name type="scientific">Bison bison bison</name>
    <name type="common">North American plains bison</name>
    <dbReference type="NCBI Taxonomy" id="43346"/>
    <lineage>
        <taxon>Eukaryota</taxon>
        <taxon>Metazoa</taxon>
        <taxon>Chordata</taxon>
        <taxon>Craniata</taxon>
        <taxon>Vertebrata</taxon>
        <taxon>Euteleostomi</taxon>
        <taxon>Mammalia</taxon>
        <taxon>Eutheria</taxon>
        <taxon>Laurasiatheria</taxon>
        <taxon>Artiodactyla</taxon>
        <taxon>Ruminantia</taxon>
        <taxon>Pecora</taxon>
        <taxon>Bovidae</taxon>
        <taxon>Bovinae</taxon>
        <taxon>Bison</taxon>
    </lineage>
</organism>
<feature type="non-terminal residue" evidence="3">
    <location>
        <position position="299"/>
    </location>
</feature>
<accession>A0A6P3GQ31</accession>
<dbReference type="RefSeq" id="XP_010831626.1">
    <property type="nucleotide sequence ID" value="XM_010833324.1"/>
</dbReference>
<feature type="region of interest" description="Disordered" evidence="1">
    <location>
        <begin position="178"/>
        <end position="211"/>
    </location>
</feature>
<dbReference type="Proteomes" id="UP000515208">
    <property type="component" value="Unplaced"/>
</dbReference>
<sequence length="299" mass="30595">MAPGAPSTPIKAWGCPEKPHFPGGGRLCQLQLHAPGSSPEAPRPGVPPLRLFCPPGPPPRLRHTRTDTASGVHPRLWGAPVCLLGGMSWPQPGPDSVHSLQPQTLRPPPPVGSCGHSELLGSGWQQADAAHPPGGHRRTVLALPGQTLPQPAPPALVHFEAALCARLHSGIDGCPLGTVAATGPRQPAHPHKPQHAGPPSSDSPTGLGWARLPSASTPTFLPSAVVLGRHLRLCHQPPTSAFLRAPESGSCTQGRPAALSTLMCTFPGPEPLVGGPVATGTAHCAENPALGLSVLGGPT</sequence>
<gene>
    <name evidence="3" type="primary">LOC104983787</name>
</gene>